<dbReference type="PROSITE" id="PS50157">
    <property type="entry name" value="ZINC_FINGER_C2H2_2"/>
    <property type="match status" value="1"/>
</dbReference>
<dbReference type="Proteomes" id="UP001054252">
    <property type="component" value="Unassembled WGS sequence"/>
</dbReference>
<dbReference type="EMBL" id="BPVZ01000061">
    <property type="protein sequence ID" value="GKV22801.1"/>
    <property type="molecule type" value="Genomic_DNA"/>
</dbReference>
<dbReference type="GO" id="GO:0000976">
    <property type="term" value="F:transcription cis-regulatory region binding"/>
    <property type="evidence" value="ECO:0007669"/>
    <property type="project" value="TreeGrafter"/>
</dbReference>
<keyword evidence="1" id="KW-0863">Zinc-finger</keyword>
<dbReference type="PANTHER" id="PTHR46353:SF5">
    <property type="entry name" value="ZINC FINGER PROTEIN 5"/>
    <property type="match status" value="1"/>
</dbReference>
<keyword evidence="5" id="KW-1185">Reference proteome</keyword>
<dbReference type="SUPFAM" id="SSF57667">
    <property type="entry name" value="beta-beta-alpha zinc fingers"/>
    <property type="match status" value="1"/>
</dbReference>
<evidence type="ECO:0000256" key="1">
    <source>
        <dbReference type="PROSITE-ProRule" id="PRU00042"/>
    </source>
</evidence>
<evidence type="ECO:0000256" key="2">
    <source>
        <dbReference type="SAM" id="MobiDB-lite"/>
    </source>
</evidence>
<proteinExistence type="predicted"/>
<keyword evidence="1" id="KW-0479">Metal-binding</keyword>
<dbReference type="GO" id="GO:0008270">
    <property type="term" value="F:zinc ion binding"/>
    <property type="evidence" value="ECO:0007669"/>
    <property type="project" value="UniProtKB-KW"/>
</dbReference>
<organism evidence="4 5">
    <name type="scientific">Rubroshorea leprosula</name>
    <dbReference type="NCBI Taxonomy" id="152421"/>
    <lineage>
        <taxon>Eukaryota</taxon>
        <taxon>Viridiplantae</taxon>
        <taxon>Streptophyta</taxon>
        <taxon>Embryophyta</taxon>
        <taxon>Tracheophyta</taxon>
        <taxon>Spermatophyta</taxon>
        <taxon>Magnoliopsida</taxon>
        <taxon>eudicotyledons</taxon>
        <taxon>Gunneridae</taxon>
        <taxon>Pentapetalae</taxon>
        <taxon>rosids</taxon>
        <taxon>malvids</taxon>
        <taxon>Malvales</taxon>
        <taxon>Dipterocarpaceae</taxon>
        <taxon>Rubroshorea</taxon>
    </lineage>
</organism>
<dbReference type="GO" id="GO:0010090">
    <property type="term" value="P:trichome morphogenesis"/>
    <property type="evidence" value="ECO:0007669"/>
    <property type="project" value="InterPro"/>
</dbReference>
<reference evidence="4 5" key="1">
    <citation type="journal article" date="2021" name="Commun. Biol.">
        <title>The genome of Shorea leprosula (Dipterocarpaceae) highlights the ecological relevance of drought in aseasonal tropical rainforests.</title>
        <authorList>
            <person name="Ng K.K.S."/>
            <person name="Kobayashi M.J."/>
            <person name="Fawcett J.A."/>
            <person name="Hatakeyama M."/>
            <person name="Paape T."/>
            <person name="Ng C.H."/>
            <person name="Ang C.C."/>
            <person name="Tnah L.H."/>
            <person name="Lee C.T."/>
            <person name="Nishiyama T."/>
            <person name="Sese J."/>
            <person name="O'Brien M.J."/>
            <person name="Copetti D."/>
            <person name="Mohd Noor M.I."/>
            <person name="Ong R.C."/>
            <person name="Putra M."/>
            <person name="Sireger I.Z."/>
            <person name="Indrioko S."/>
            <person name="Kosugi Y."/>
            <person name="Izuno A."/>
            <person name="Isagi Y."/>
            <person name="Lee S.L."/>
            <person name="Shimizu K.K."/>
        </authorList>
    </citation>
    <scope>NUCLEOTIDE SEQUENCE [LARGE SCALE GENOMIC DNA]</scope>
    <source>
        <strain evidence="4">214</strain>
    </source>
</reference>
<gene>
    <name evidence="4" type="ORF">SLEP1_g32626</name>
</gene>
<name>A0AAV5KE50_9ROSI</name>
<feature type="domain" description="C2H2-type" evidence="3">
    <location>
        <begin position="82"/>
        <end position="109"/>
    </location>
</feature>
<dbReference type="Pfam" id="PF13912">
    <property type="entry name" value="zf-C2H2_6"/>
    <property type="match status" value="1"/>
</dbReference>
<feature type="region of interest" description="Disordered" evidence="2">
    <location>
        <begin position="43"/>
        <end position="69"/>
    </location>
</feature>
<dbReference type="PROSITE" id="PS00028">
    <property type="entry name" value="ZINC_FINGER_C2H2_1"/>
    <property type="match status" value="1"/>
</dbReference>
<protein>
    <recommendedName>
        <fullName evidence="3">C2H2-type domain-containing protein</fullName>
    </recommendedName>
</protein>
<dbReference type="InterPro" id="IPR044299">
    <property type="entry name" value="GIS3/ZFP5/ZFP6"/>
</dbReference>
<dbReference type="Gene3D" id="3.30.160.60">
    <property type="entry name" value="Classic Zinc Finger"/>
    <property type="match status" value="1"/>
</dbReference>
<dbReference type="PANTHER" id="PTHR46353">
    <property type="entry name" value="ZINC FINGER PROTEIN 5"/>
    <property type="match status" value="1"/>
</dbReference>
<dbReference type="AlphaFoldDB" id="A0AAV5KE50"/>
<dbReference type="InterPro" id="IPR013087">
    <property type="entry name" value="Znf_C2H2_type"/>
</dbReference>
<dbReference type="GO" id="GO:0003700">
    <property type="term" value="F:DNA-binding transcription factor activity"/>
    <property type="evidence" value="ECO:0007669"/>
    <property type="project" value="TreeGrafter"/>
</dbReference>
<dbReference type="GO" id="GO:0009736">
    <property type="term" value="P:cytokinin-activated signaling pathway"/>
    <property type="evidence" value="ECO:0007669"/>
    <property type="project" value="TreeGrafter"/>
</dbReference>
<evidence type="ECO:0000259" key="3">
    <source>
        <dbReference type="PROSITE" id="PS50157"/>
    </source>
</evidence>
<dbReference type="GO" id="GO:0005634">
    <property type="term" value="C:nucleus"/>
    <property type="evidence" value="ECO:0007669"/>
    <property type="project" value="TreeGrafter"/>
</dbReference>
<dbReference type="InterPro" id="IPR036236">
    <property type="entry name" value="Znf_C2H2_sf"/>
</dbReference>
<comment type="caution">
    <text evidence="4">The sequence shown here is derived from an EMBL/GenBank/DDBJ whole genome shotgun (WGS) entry which is preliminary data.</text>
</comment>
<evidence type="ECO:0000313" key="4">
    <source>
        <dbReference type="EMBL" id="GKV22801.1"/>
    </source>
</evidence>
<dbReference type="GO" id="GO:0009740">
    <property type="term" value="P:gibberellic acid mediated signaling pathway"/>
    <property type="evidence" value="ECO:0007669"/>
    <property type="project" value="TreeGrafter"/>
</dbReference>
<sequence length="254" mass="28057">MEMDASSVVSHRIDVENGRNSACSFAEKKLKLFGFELNPNKNKQSSSVLEADHESTNSSTTVVSAAKEKPETAAADENLKKFECQYCLKGFANSQALGGHQNAHKRERMKKKRLQLQARRASINHYLQPFQNSLGIVTSPVSGAPLYYDPSFNTSDHHQHQFTLYEESKISFGRYEQYHGSNWHTEAPMIPFQRDSDSSSCVFTLTHGDRGGADRGVGTRTAPRLPAKQGCKSLDLQLGLSLQSTIQSSTGSGI</sequence>
<accession>A0AAV5KE50</accession>
<keyword evidence="1" id="KW-0862">Zinc</keyword>
<evidence type="ECO:0000313" key="5">
    <source>
        <dbReference type="Proteomes" id="UP001054252"/>
    </source>
</evidence>